<evidence type="ECO:0000313" key="8">
    <source>
        <dbReference type="EMBL" id="MCK7592603.1"/>
    </source>
</evidence>
<dbReference type="SUPFAM" id="SSF51445">
    <property type="entry name" value="(Trans)glycosidases"/>
    <property type="match status" value="1"/>
</dbReference>
<organism evidence="8 9">
    <name type="scientific">Pseudomarimonas salicorniae</name>
    <dbReference type="NCBI Taxonomy" id="2933270"/>
    <lineage>
        <taxon>Bacteria</taxon>
        <taxon>Pseudomonadati</taxon>
        <taxon>Pseudomonadota</taxon>
        <taxon>Gammaproteobacteria</taxon>
        <taxon>Lysobacterales</taxon>
        <taxon>Lysobacteraceae</taxon>
        <taxon>Pseudomarimonas</taxon>
    </lineage>
</organism>
<evidence type="ECO:0000259" key="7">
    <source>
        <dbReference type="SMART" id="SM00642"/>
    </source>
</evidence>
<dbReference type="PRINTS" id="PR00110">
    <property type="entry name" value="ALPHAAMYLASE"/>
</dbReference>
<feature type="domain" description="Glycosyl hydrolase family 13 catalytic" evidence="7">
    <location>
        <begin position="36"/>
        <end position="390"/>
    </location>
</feature>
<gene>
    <name evidence="8" type="ORF">M0G41_02850</name>
</gene>
<protein>
    <recommendedName>
        <fullName evidence="6">Alpha-amylase</fullName>
        <ecNumber evidence="6">3.2.1.1</ecNumber>
    </recommendedName>
</protein>
<keyword evidence="4 6" id="KW-0326">Glycosidase</keyword>
<dbReference type="InterPro" id="IPR006046">
    <property type="entry name" value="Alpha_amylase"/>
</dbReference>
<evidence type="ECO:0000313" key="9">
    <source>
        <dbReference type="Proteomes" id="UP001431449"/>
    </source>
</evidence>
<dbReference type="CDD" id="cd11315">
    <property type="entry name" value="AmyAc_bac1_AmyA"/>
    <property type="match status" value="1"/>
</dbReference>
<dbReference type="EMBL" id="JALNMH010000002">
    <property type="protein sequence ID" value="MCK7592603.1"/>
    <property type="molecule type" value="Genomic_DNA"/>
</dbReference>
<evidence type="ECO:0000256" key="1">
    <source>
        <dbReference type="ARBA" id="ARBA00008061"/>
    </source>
</evidence>
<accession>A0ABT0GDU0</accession>
<evidence type="ECO:0000256" key="5">
    <source>
        <dbReference type="RuleBase" id="RU003615"/>
    </source>
</evidence>
<comment type="catalytic activity">
    <reaction evidence="6">
        <text>Endohydrolysis of (1-&gt;4)-alpha-D-glucosidic linkages in polysaccharides containing three or more (1-&gt;4)-alpha-linked D-glucose units.</text>
        <dbReference type="EC" id="3.2.1.1"/>
    </reaction>
</comment>
<dbReference type="Gene3D" id="3.20.20.80">
    <property type="entry name" value="Glycosidases"/>
    <property type="match status" value="1"/>
</dbReference>
<dbReference type="RefSeq" id="WP_248204830.1">
    <property type="nucleotide sequence ID" value="NZ_JALNMH010000002.1"/>
</dbReference>
<dbReference type="InterPro" id="IPR017853">
    <property type="entry name" value="GH"/>
</dbReference>
<keyword evidence="3 6" id="KW-0119">Carbohydrate metabolism</keyword>
<dbReference type="EC" id="3.2.1.1" evidence="6"/>
<evidence type="ECO:0000256" key="3">
    <source>
        <dbReference type="ARBA" id="ARBA00023277"/>
    </source>
</evidence>
<evidence type="ECO:0000256" key="4">
    <source>
        <dbReference type="ARBA" id="ARBA00023295"/>
    </source>
</evidence>
<dbReference type="InterPro" id="IPR006047">
    <property type="entry name" value="GH13_cat_dom"/>
</dbReference>
<evidence type="ECO:0000256" key="6">
    <source>
        <dbReference type="RuleBase" id="RU361134"/>
    </source>
</evidence>
<sequence length="476" mass="52276">MLCRIAAARADARVRPLFGLAILVLITLAPALARADVILHAFNWRYADVTARADQIRDAGYRVVLVAPAYKSQGSAWWARYQPQDYRVIEHPLGNSESFKAMVSALAQRGIRTYADVIFNHMANEAAQRSDLNYPGSAVLADYAARSSYFSRQRLFGNLSNGLFSQWDFGPAQCITDYSNVFQVTTYRLCGGGGDPGLPDLVANDWVVGQQQAYLQALKTIGVKGYRVDAAKHMPVSHINRVFTSTIKSGMHVFGEVITGGGAGESEYENFLRPYLTNTDHGAYDFPLFNTLRGAFGFGGSLSSLVDPLATGQALQPSRAVTFTVTHDIPNNAGFRYLIMDPTDETLAYAYVMGRDGGVPMVYSDNNESGDNRWRNAWSRSDIKGMVRFHNAAQGSDMQVLSHGSCHLVFRRGSLGIVGINKCGSTVNASVNMNNSVLWWNTNYTDTLGSGNVVRITGSPYTFSLPPRGARMWLRP</sequence>
<dbReference type="SMART" id="SM00642">
    <property type="entry name" value="Aamy"/>
    <property type="match status" value="1"/>
</dbReference>
<name>A0ABT0GDU0_9GAMM</name>
<dbReference type="Pfam" id="PF00128">
    <property type="entry name" value="Alpha-amylase"/>
    <property type="match status" value="1"/>
</dbReference>
<keyword evidence="9" id="KW-1185">Reference proteome</keyword>
<reference evidence="8" key="1">
    <citation type="submission" date="2022-04" db="EMBL/GenBank/DDBJ databases">
        <title>Lysobacter sp. CAU 1642 isolated from sea sand.</title>
        <authorList>
            <person name="Kim W."/>
        </authorList>
    </citation>
    <scope>NUCLEOTIDE SEQUENCE</scope>
    <source>
        <strain evidence="8">CAU 1642</strain>
    </source>
</reference>
<proteinExistence type="inferred from homology"/>
<comment type="caution">
    <text evidence="8">The sequence shown here is derived from an EMBL/GenBank/DDBJ whole genome shotgun (WGS) entry which is preliminary data.</text>
</comment>
<dbReference type="Proteomes" id="UP001431449">
    <property type="component" value="Unassembled WGS sequence"/>
</dbReference>
<evidence type="ECO:0000256" key="2">
    <source>
        <dbReference type="ARBA" id="ARBA00022801"/>
    </source>
</evidence>
<keyword evidence="2 6" id="KW-0378">Hydrolase</keyword>
<comment type="similarity">
    <text evidence="1 5">Belongs to the glycosyl hydrolase 13 family.</text>
</comment>
<dbReference type="PANTHER" id="PTHR43447">
    <property type="entry name" value="ALPHA-AMYLASE"/>
    <property type="match status" value="1"/>
</dbReference>